<protein>
    <submittedName>
        <fullName evidence="2">Uncharacterized protein</fullName>
    </submittedName>
</protein>
<name>A0A9Q1IQF1_SYNKA</name>
<evidence type="ECO:0000256" key="1">
    <source>
        <dbReference type="SAM" id="MobiDB-lite"/>
    </source>
</evidence>
<dbReference type="OrthoDB" id="10588791at2759"/>
<organism evidence="2 3">
    <name type="scientific">Synaphobranchus kaupii</name>
    <name type="common">Kaup's arrowtooth eel</name>
    <dbReference type="NCBI Taxonomy" id="118154"/>
    <lineage>
        <taxon>Eukaryota</taxon>
        <taxon>Metazoa</taxon>
        <taxon>Chordata</taxon>
        <taxon>Craniata</taxon>
        <taxon>Vertebrata</taxon>
        <taxon>Euteleostomi</taxon>
        <taxon>Actinopterygii</taxon>
        <taxon>Neopterygii</taxon>
        <taxon>Teleostei</taxon>
        <taxon>Anguilliformes</taxon>
        <taxon>Synaphobranchidae</taxon>
        <taxon>Synaphobranchus</taxon>
    </lineage>
</organism>
<dbReference type="AlphaFoldDB" id="A0A9Q1IQF1"/>
<feature type="region of interest" description="Disordered" evidence="1">
    <location>
        <begin position="107"/>
        <end position="131"/>
    </location>
</feature>
<dbReference type="EMBL" id="JAINUF010000010">
    <property type="protein sequence ID" value="KAJ8348359.1"/>
    <property type="molecule type" value="Genomic_DNA"/>
</dbReference>
<accession>A0A9Q1IQF1</accession>
<comment type="caution">
    <text evidence="2">The sequence shown here is derived from an EMBL/GenBank/DDBJ whole genome shotgun (WGS) entry which is preliminary data.</text>
</comment>
<gene>
    <name evidence="2" type="ORF">SKAU_G00269480</name>
</gene>
<evidence type="ECO:0000313" key="3">
    <source>
        <dbReference type="Proteomes" id="UP001152622"/>
    </source>
</evidence>
<evidence type="ECO:0000313" key="2">
    <source>
        <dbReference type="EMBL" id="KAJ8348359.1"/>
    </source>
</evidence>
<feature type="compositionally biased region" description="Basic and acidic residues" evidence="1">
    <location>
        <begin position="107"/>
        <end position="119"/>
    </location>
</feature>
<reference evidence="2" key="1">
    <citation type="journal article" date="2023" name="Science">
        <title>Genome structures resolve the early diversification of teleost fishes.</title>
        <authorList>
            <person name="Parey E."/>
            <person name="Louis A."/>
            <person name="Montfort J."/>
            <person name="Bouchez O."/>
            <person name="Roques C."/>
            <person name="Iampietro C."/>
            <person name="Lluch J."/>
            <person name="Castinel A."/>
            <person name="Donnadieu C."/>
            <person name="Desvignes T."/>
            <person name="Floi Bucao C."/>
            <person name="Jouanno E."/>
            <person name="Wen M."/>
            <person name="Mejri S."/>
            <person name="Dirks R."/>
            <person name="Jansen H."/>
            <person name="Henkel C."/>
            <person name="Chen W.J."/>
            <person name="Zahm M."/>
            <person name="Cabau C."/>
            <person name="Klopp C."/>
            <person name="Thompson A.W."/>
            <person name="Robinson-Rechavi M."/>
            <person name="Braasch I."/>
            <person name="Lecointre G."/>
            <person name="Bobe J."/>
            <person name="Postlethwait J.H."/>
            <person name="Berthelot C."/>
            <person name="Roest Crollius H."/>
            <person name="Guiguen Y."/>
        </authorList>
    </citation>
    <scope>NUCLEOTIDE SEQUENCE</scope>
    <source>
        <strain evidence="2">WJC10195</strain>
    </source>
</reference>
<proteinExistence type="predicted"/>
<sequence length="131" mass="14718">MGGEVRSVRLSSVLDKLWTPPPTSPFALYGARPVECTAELTEHWVDSLKSAPRTGSSEVTEARWVMAPRLAPRGSALCFAESSPAGLIWFLEDRQMVEACEDRRRMRQWGEKQDAEDTHVPSLPQYMVETP</sequence>
<keyword evidence="3" id="KW-1185">Reference proteome</keyword>
<dbReference type="Proteomes" id="UP001152622">
    <property type="component" value="Chromosome 10"/>
</dbReference>